<organism evidence="4 5">
    <name type="scientific">Mycena maculata</name>
    <dbReference type="NCBI Taxonomy" id="230809"/>
    <lineage>
        <taxon>Eukaryota</taxon>
        <taxon>Fungi</taxon>
        <taxon>Dikarya</taxon>
        <taxon>Basidiomycota</taxon>
        <taxon>Agaricomycotina</taxon>
        <taxon>Agaricomycetes</taxon>
        <taxon>Agaricomycetidae</taxon>
        <taxon>Agaricales</taxon>
        <taxon>Marasmiineae</taxon>
        <taxon>Mycenaceae</taxon>
        <taxon>Mycena</taxon>
    </lineage>
</organism>
<proteinExistence type="predicted"/>
<feature type="transmembrane region" description="Helical" evidence="2">
    <location>
        <begin position="243"/>
        <end position="260"/>
    </location>
</feature>
<evidence type="ECO:0000259" key="3">
    <source>
        <dbReference type="Pfam" id="PF20153"/>
    </source>
</evidence>
<feature type="transmembrane region" description="Helical" evidence="2">
    <location>
        <begin position="182"/>
        <end position="203"/>
    </location>
</feature>
<evidence type="ECO:0000256" key="1">
    <source>
        <dbReference type="SAM" id="MobiDB-lite"/>
    </source>
</evidence>
<sequence length="948" mass="107233">MESSSANVDSQPVLSDNDKLIQVLQSCFKKQEEQAERYVVVSATYYSPQWSPRLQQAVDGLKPKIPATDKKTNFWNLYKTLADEYDREFQQKYSTDLDTALIFIQPQIAPHHTPPTILVAQSLLYISLGSTLLAALLAVLGKQWLMYYMAAGERGTLEARGLERQRKFDGLRKWKFDMVMQVFPLLLQFGLFLFAAGLSVYLWTSHVSLAIIALVMTSLGSIAYISLLLSAVVSPDSPFQTPLAPLVAWLIPTALWMKLIKFSTQITGRLPRFIRYLYSTSLDYIHCSQGLLPSFTKPQGPESNGRSKKLDPNSLFDISLLVPSLEVPAVSWVLETSTDPLVVAAASELVVELQWSVRMDVRPQLTRLRDNLLMCLKHYDAGDFIGVFNVMEGMSLHALHLGRAYCTLRCVCSWNLNNDPEPRFEWDGSTFTPELDNIIEILVGNPSIVDVKATRWALHNIPSLQHLTHGPNLKSLKYFLNQSKAIPDLDELGFTDYLFCVTSFLVPVSTSDMVWMDKSQFQLKVLEHFFQTLSSSLKKGVIAMNTVAEIIDITGQIAIQHKNTVWDWDVTQQIRTSIVYQFCHSLPHSEGWIDLILATGCFTEEVLDFGASHKVEKGVWVDKALAQIPIPSEDAPWDDRIVTGVNHLLRALLYYNCAPAKGHIHLILHALLIPSNISANAAKVLLEEEVRVWYQDDDLRPILQNESLWSSLSNTVPKALCYTHITQYVELGHTLAGIPDWWPHIREELCSWIAIFFSDSDLYNDTWQLSKKYSSVLTTVFEIDAGNYEFADDCERACGLSFIALSKFWEDFDFETYTNLLDCIKWLKCTCQVALRTGYSGRWNIQEVPLTSRFKEAFSDHLCAALTHAAMAARQRIMEGSSNDSGEINPGIEESIANDILEEIARRIPKSTNPDPEEHGDQEDIYSVRWQVQKKTDALEKAMSVSVQ</sequence>
<feature type="transmembrane region" description="Helical" evidence="2">
    <location>
        <begin position="122"/>
        <end position="140"/>
    </location>
</feature>
<dbReference type="InterPro" id="IPR045338">
    <property type="entry name" value="DUF6535"/>
</dbReference>
<evidence type="ECO:0000313" key="4">
    <source>
        <dbReference type="EMBL" id="KAJ7745605.1"/>
    </source>
</evidence>
<dbReference type="Pfam" id="PF20153">
    <property type="entry name" value="DUF6535"/>
    <property type="match status" value="1"/>
</dbReference>
<protein>
    <recommendedName>
        <fullName evidence="3">DUF6535 domain-containing protein</fullName>
    </recommendedName>
</protein>
<keyword evidence="5" id="KW-1185">Reference proteome</keyword>
<comment type="caution">
    <text evidence="4">The sequence shown here is derived from an EMBL/GenBank/DDBJ whole genome shotgun (WGS) entry which is preliminary data.</text>
</comment>
<keyword evidence="2" id="KW-0812">Transmembrane</keyword>
<reference evidence="4" key="1">
    <citation type="submission" date="2023-03" db="EMBL/GenBank/DDBJ databases">
        <title>Massive genome expansion in bonnet fungi (Mycena s.s.) driven by repeated elements and novel gene families across ecological guilds.</title>
        <authorList>
            <consortium name="Lawrence Berkeley National Laboratory"/>
            <person name="Harder C.B."/>
            <person name="Miyauchi S."/>
            <person name="Viragh M."/>
            <person name="Kuo A."/>
            <person name="Thoen E."/>
            <person name="Andreopoulos B."/>
            <person name="Lu D."/>
            <person name="Skrede I."/>
            <person name="Drula E."/>
            <person name="Henrissat B."/>
            <person name="Morin E."/>
            <person name="Kohler A."/>
            <person name="Barry K."/>
            <person name="LaButti K."/>
            <person name="Morin E."/>
            <person name="Salamov A."/>
            <person name="Lipzen A."/>
            <person name="Mereny Z."/>
            <person name="Hegedus B."/>
            <person name="Baldrian P."/>
            <person name="Stursova M."/>
            <person name="Weitz H."/>
            <person name="Taylor A."/>
            <person name="Grigoriev I.V."/>
            <person name="Nagy L.G."/>
            <person name="Martin F."/>
            <person name="Kauserud H."/>
        </authorList>
    </citation>
    <scope>NUCLEOTIDE SEQUENCE</scope>
    <source>
        <strain evidence="4">CBHHK188m</strain>
    </source>
</reference>
<keyword evidence="2" id="KW-0472">Membrane</keyword>
<dbReference type="Proteomes" id="UP001215280">
    <property type="component" value="Unassembled WGS sequence"/>
</dbReference>
<evidence type="ECO:0000256" key="2">
    <source>
        <dbReference type="SAM" id="Phobius"/>
    </source>
</evidence>
<gene>
    <name evidence="4" type="ORF">DFH07DRAFT_977425</name>
</gene>
<accession>A0AAD7N4V5</accession>
<dbReference type="AlphaFoldDB" id="A0AAD7N4V5"/>
<name>A0AAD7N4V5_9AGAR</name>
<evidence type="ECO:0000313" key="5">
    <source>
        <dbReference type="Proteomes" id="UP001215280"/>
    </source>
</evidence>
<feature type="domain" description="DUF6535" evidence="3">
    <location>
        <begin position="110"/>
        <end position="204"/>
    </location>
</feature>
<dbReference type="EMBL" id="JARJLG010000102">
    <property type="protein sequence ID" value="KAJ7745605.1"/>
    <property type="molecule type" value="Genomic_DNA"/>
</dbReference>
<feature type="region of interest" description="Disordered" evidence="1">
    <location>
        <begin position="906"/>
        <end position="927"/>
    </location>
</feature>
<feature type="transmembrane region" description="Helical" evidence="2">
    <location>
        <begin position="209"/>
        <end position="231"/>
    </location>
</feature>
<keyword evidence="2" id="KW-1133">Transmembrane helix</keyword>